<comment type="caution">
    <text evidence="1">The sequence shown here is derived from an EMBL/GenBank/DDBJ whole genome shotgun (WGS) entry which is preliminary data.</text>
</comment>
<sequence>MEKTVSQRSNSDAAIHTTDPLSLLPEALVHHIIFFLQLRGGSYLHFIQVMAPILEFPPNPNFRFSYGGREDSYATDKFIKFVDDSLHNLRRCHLAKVKAFSLFLPYYQQQLYSCMDDWIGLVTENYIEEINISILPFA</sequence>
<evidence type="ECO:0000313" key="2">
    <source>
        <dbReference type="Proteomes" id="UP000091857"/>
    </source>
</evidence>
<proteinExistence type="predicted"/>
<gene>
    <name evidence="1" type="ORF">MANES_11G030201v8</name>
</gene>
<protein>
    <submittedName>
        <fullName evidence="1">Uncharacterized protein</fullName>
    </submittedName>
</protein>
<dbReference type="Proteomes" id="UP000091857">
    <property type="component" value="Chromosome 11"/>
</dbReference>
<reference evidence="2" key="1">
    <citation type="journal article" date="2016" name="Nat. Biotechnol.">
        <title>Sequencing wild and cultivated cassava and related species reveals extensive interspecific hybridization and genetic diversity.</title>
        <authorList>
            <person name="Bredeson J.V."/>
            <person name="Lyons J.B."/>
            <person name="Prochnik S.E."/>
            <person name="Wu G.A."/>
            <person name="Ha C.M."/>
            <person name="Edsinger-Gonzales E."/>
            <person name="Grimwood J."/>
            <person name="Schmutz J."/>
            <person name="Rabbi I.Y."/>
            <person name="Egesi C."/>
            <person name="Nauluvula P."/>
            <person name="Lebot V."/>
            <person name="Ndunguru J."/>
            <person name="Mkamilo G."/>
            <person name="Bart R.S."/>
            <person name="Setter T.L."/>
            <person name="Gleadow R.M."/>
            <person name="Kulakow P."/>
            <person name="Ferguson M.E."/>
            <person name="Rounsley S."/>
            <person name="Rokhsar D.S."/>
        </authorList>
    </citation>
    <scope>NUCLEOTIDE SEQUENCE [LARGE SCALE GENOMIC DNA]</scope>
    <source>
        <strain evidence="2">cv. AM560-2</strain>
    </source>
</reference>
<accession>A0ACB7GXC8</accession>
<organism evidence="1 2">
    <name type="scientific">Manihot esculenta</name>
    <name type="common">Cassava</name>
    <name type="synonym">Jatropha manihot</name>
    <dbReference type="NCBI Taxonomy" id="3983"/>
    <lineage>
        <taxon>Eukaryota</taxon>
        <taxon>Viridiplantae</taxon>
        <taxon>Streptophyta</taxon>
        <taxon>Embryophyta</taxon>
        <taxon>Tracheophyta</taxon>
        <taxon>Spermatophyta</taxon>
        <taxon>Magnoliopsida</taxon>
        <taxon>eudicotyledons</taxon>
        <taxon>Gunneridae</taxon>
        <taxon>Pentapetalae</taxon>
        <taxon>rosids</taxon>
        <taxon>fabids</taxon>
        <taxon>Malpighiales</taxon>
        <taxon>Euphorbiaceae</taxon>
        <taxon>Crotonoideae</taxon>
        <taxon>Manihoteae</taxon>
        <taxon>Manihot</taxon>
    </lineage>
</organism>
<keyword evidence="2" id="KW-1185">Reference proteome</keyword>
<dbReference type="EMBL" id="CM004397">
    <property type="protein sequence ID" value="KAG8643346.1"/>
    <property type="molecule type" value="Genomic_DNA"/>
</dbReference>
<evidence type="ECO:0000313" key="1">
    <source>
        <dbReference type="EMBL" id="KAG8643346.1"/>
    </source>
</evidence>
<name>A0ACB7GXC8_MANES</name>